<dbReference type="Pfam" id="PF04149">
    <property type="entry name" value="DUF397"/>
    <property type="match status" value="1"/>
</dbReference>
<name>A0ABW1NST6_9ACTN</name>
<accession>A0ABW1NST6</accession>
<protein>
    <submittedName>
        <fullName evidence="2">DUF397 domain-containing protein</fullName>
    </submittedName>
</protein>
<organism evidence="2 3">
    <name type="scientific">Sphaerisporangium aureirubrum</name>
    <dbReference type="NCBI Taxonomy" id="1544736"/>
    <lineage>
        <taxon>Bacteria</taxon>
        <taxon>Bacillati</taxon>
        <taxon>Actinomycetota</taxon>
        <taxon>Actinomycetes</taxon>
        <taxon>Streptosporangiales</taxon>
        <taxon>Streptosporangiaceae</taxon>
        <taxon>Sphaerisporangium</taxon>
    </lineage>
</organism>
<evidence type="ECO:0000313" key="2">
    <source>
        <dbReference type="EMBL" id="MFC6086311.1"/>
    </source>
</evidence>
<dbReference type="EMBL" id="JBHSRF010000083">
    <property type="protein sequence ID" value="MFC6086311.1"/>
    <property type="molecule type" value="Genomic_DNA"/>
</dbReference>
<keyword evidence="3" id="KW-1185">Reference proteome</keyword>
<dbReference type="InterPro" id="IPR007278">
    <property type="entry name" value="DUF397"/>
</dbReference>
<dbReference type="RefSeq" id="WP_380761373.1">
    <property type="nucleotide sequence ID" value="NZ_JBHSRF010000083.1"/>
</dbReference>
<proteinExistence type="predicted"/>
<gene>
    <name evidence="2" type="ORF">ACFP1K_34435</name>
</gene>
<dbReference type="Proteomes" id="UP001596137">
    <property type="component" value="Unassembled WGS sequence"/>
</dbReference>
<reference evidence="3" key="1">
    <citation type="journal article" date="2019" name="Int. J. Syst. Evol. Microbiol.">
        <title>The Global Catalogue of Microorganisms (GCM) 10K type strain sequencing project: providing services to taxonomists for standard genome sequencing and annotation.</title>
        <authorList>
            <consortium name="The Broad Institute Genomics Platform"/>
            <consortium name="The Broad Institute Genome Sequencing Center for Infectious Disease"/>
            <person name="Wu L."/>
            <person name="Ma J."/>
        </authorList>
    </citation>
    <scope>NUCLEOTIDE SEQUENCE [LARGE SCALE GENOMIC DNA]</scope>
    <source>
        <strain evidence="3">JCM 30346</strain>
    </source>
</reference>
<feature type="domain" description="DUF397" evidence="1">
    <location>
        <begin position="8"/>
        <end position="59"/>
    </location>
</feature>
<sequence length="66" mass="7047">MANDLPAAQWRKSSFSANENCVEVAADLPGRFAVRDSKNPTGAALVFRSAEWSAFLTALGAGEFDI</sequence>
<comment type="caution">
    <text evidence="2">The sequence shown here is derived from an EMBL/GenBank/DDBJ whole genome shotgun (WGS) entry which is preliminary data.</text>
</comment>
<evidence type="ECO:0000259" key="1">
    <source>
        <dbReference type="Pfam" id="PF04149"/>
    </source>
</evidence>
<evidence type="ECO:0000313" key="3">
    <source>
        <dbReference type="Proteomes" id="UP001596137"/>
    </source>
</evidence>